<dbReference type="EMBL" id="UINC01002716">
    <property type="protein sequence ID" value="SUZ99581.1"/>
    <property type="molecule type" value="Genomic_DNA"/>
</dbReference>
<accession>A0A381S8F0</accession>
<evidence type="ECO:0000313" key="1">
    <source>
        <dbReference type="EMBL" id="SUZ99581.1"/>
    </source>
</evidence>
<reference evidence="1" key="1">
    <citation type="submission" date="2018-05" db="EMBL/GenBank/DDBJ databases">
        <authorList>
            <person name="Lanie J.A."/>
            <person name="Ng W.-L."/>
            <person name="Kazmierczak K.M."/>
            <person name="Andrzejewski T.M."/>
            <person name="Davidsen T.M."/>
            <person name="Wayne K.J."/>
            <person name="Tettelin H."/>
            <person name="Glass J.I."/>
            <person name="Rusch D."/>
            <person name="Podicherti R."/>
            <person name="Tsui H.-C.T."/>
            <person name="Winkler M.E."/>
        </authorList>
    </citation>
    <scope>NUCLEOTIDE SEQUENCE</scope>
</reference>
<feature type="non-terminal residue" evidence="1">
    <location>
        <position position="1"/>
    </location>
</feature>
<sequence length="36" mass="3853">SSGLKILVSAVRFCPWPPTARTAGRSHPGIARVLFC</sequence>
<protein>
    <submittedName>
        <fullName evidence="1">Uncharacterized protein</fullName>
    </submittedName>
</protein>
<organism evidence="1">
    <name type="scientific">marine metagenome</name>
    <dbReference type="NCBI Taxonomy" id="408172"/>
    <lineage>
        <taxon>unclassified sequences</taxon>
        <taxon>metagenomes</taxon>
        <taxon>ecological metagenomes</taxon>
    </lineage>
</organism>
<feature type="non-terminal residue" evidence="1">
    <location>
        <position position="36"/>
    </location>
</feature>
<name>A0A381S8F0_9ZZZZ</name>
<gene>
    <name evidence="1" type="ORF">METZ01_LOCUS52435</name>
</gene>
<dbReference type="AlphaFoldDB" id="A0A381S8F0"/>
<proteinExistence type="predicted"/>